<sequence>MSAQTVVDISSDEEDDAVKRSTKTRSTGTQPTDSTTTFAKSSPKISLTADKPSVSPPVTTNRTEDIRNIQPRGQSTEATPPQSKQEAPKDRALSGLQTTISTSTPTLPIPPTADDPPKPTPLDINQFRHLVSAGSVPVKDSPLIMSIQSATPASNNNNHNNQNNNKRKATAPLEEHPSRRPRPSLLPPTPYTGTSAHPVPPKKPNSLLWSVPAYKPPPSISPNHSNSQTTTKPPPTTNQPPPPPAKQPSIPNIHAPLATIPTPQPTISSLPQTPTPKSPRPRARESKWTGAQLANLASALEAAFFPTVDAFAARNGKTAKQVRDAYSFLVNKRVFEFCDEGGGDGGVGVGRDGLGGGGEKGKGSGSGRRKVARRFEREMREDRKATEKIMKRVHGREASEGHWACDGMGRTGRGMGKEGAKEKGEEGKEEGKDEGKNKGKGKGRVRGRGNGKGGETTGTEGGS</sequence>
<proteinExistence type="predicted"/>
<feature type="compositionally biased region" description="Gly residues" evidence="1">
    <location>
        <begin position="450"/>
        <end position="463"/>
    </location>
</feature>
<dbReference type="EMBL" id="CAJPDT010000038">
    <property type="protein sequence ID" value="CAF9925109.1"/>
    <property type="molecule type" value="Genomic_DNA"/>
</dbReference>
<dbReference type="AlphaFoldDB" id="A0A8H3FKJ8"/>
<feature type="region of interest" description="Disordered" evidence="1">
    <location>
        <begin position="143"/>
        <end position="290"/>
    </location>
</feature>
<feature type="compositionally biased region" description="Basic and acidic residues" evidence="1">
    <location>
        <begin position="415"/>
        <end position="437"/>
    </location>
</feature>
<accession>A0A8H3FKJ8</accession>
<feature type="compositionally biased region" description="Low complexity" evidence="1">
    <location>
        <begin position="155"/>
        <end position="164"/>
    </location>
</feature>
<feature type="compositionally biased region" description="Basic and acidic residues" evidence="1">
    <location>
        <begin position="373"/>
        <end position="400"/>
    </location>
</feature>
<dbReference type="PRINTS" id="PR01217">
    <property type="entry name" value="PRICHEXTENSN"/>
</dbReference>
<feature type="compositionally biased region" description="Gly residues" evidence="1">
    <location>
        <begin position="345"/>
        <end position="366"/>
    </location>
</feature>
<feature type="compositionally biased region" description="Low complexity" evidence="1">
    <location>
        <begin position="221"/>
        <end position="231"/>
    </location>
</feature>
<feature type="compositionally biased region" description="Basic residues" evidence="1">
    <location>
        <begin position="438"/>
        <end position="449"/>
    </location>
</feature>
<feature type="compositionally biased region" description="Pro residues" evidence="1">
    <location>
        <begin position="107"/>
        <end position="120"/>
    </location>
</feature>
<feature type="compositionally biased region" description="Pro residues" evidence="1">
    <location>
        <begin position="232"/>
        <end position="246"/>
    </location>
</feature>
<protein>
    <recommendedName>
        <fullName evidence="4">Myb-like domain-containing protein</fullName>
    </recommendedName>
</protein>
<evidence type="ECO:0008006" key="4">
    <source>
        <dbReference type="Google" id="ProtNLM"/>
    </source>
</evidence>
<feature type="compositionally biased region" description="Low complexity" evidence="1">
    <location>
        <begin position="24"/>
        <end position="37"/>
    </location>
</feature>
<feature type="compositionally biased region" description="Polar residues" evidence="1">
    <location>
        <begin position="71"/>
        <end position="85"/>
    </location>
</feature>
<organism evidence="2 3">
    <name type="scientific">Imshaugia aleurites</name>
    <dbReference type="NCBI Taxonomy" id="172621"/>
    <lineage>
        <taxon>Eukaryota</taxon>
        <taxon>Fungi</taxon>
        <taxon>Dikarya</taxon>
        <taxon>Ascomycota</taxon>
        <taxon>Pezizomycotina</taxon>
        <taxon>Lecanoromycetes</taxon>
        <taxon>OSLEUM clade</taxon>
        <taxon>Lecanoromycetidae</taxon>
        <taxon>Lecanorales</taxon>
        <taxon>Lecanorineae</taxon>
        <taxon>Parmeliaceae</taxon>
        <taxon>Imshaugia</taxon>
    </lineage>
</organism>
<evidence type="ECO:0000256" key="1">
    <source>
        <dbReference type="SAM" id="MobiDB-lite"/>
    </source>
</evidence>
<dbReference type="Proteomes" id="UP000664534">
    <property type="component" value="Unassembled WGS sequence"/>
</dbReference>
<name>A0A8H3FKJ8_9LECA</name>
<feature type="region of interest" description="Disordered" evidence="1">
    <location>
        <begin position="345"/>
        <end position="463"/>
    </location>
</feature>
<comment type="caution">
    <text evidence="2">The sequence shown here is derived from an EMBL/GenBank/DDBJ whole genome shotgun (WGS) entry which is preliminary data.</text>
</comment>
<reference evidence="2" key="1">
    <citation type="submission" date="2021-03" db="EMBL/GenBank/DDBJ databases">
        <authorList>
            <person name="Tagirdzhanova G."/>
        </authorList>
    </citation>
    <scope>NUCLEOTIDE SEQUENCE</scope>
</reference>
<keyword evidence="3" id="KW-1185">Reference proteome</keyword>
<gene>
    <name evidence="2" type="ORF">IMSHALPRED_006378</name>
</gene>
<evidence type="ECO:0000313" key="2">
    <source>
        <dbReference type="EMBL" id="CAF9925109.1"/>
    </source>
</evidence>
<evidence type="ECO:0000313" key="3">
    <source>
        <dbReference type="Proteomes" id="UP000664534"/>
    </source>
</evidence>
<feature type="region of interest" description="Disordered" evidence="1">
    <location>
        <begin position="1"/>
        <end position="126"/>
    </location>
</feature>
<dbReference type="OrthoDB" id="10545824at2759"/>